<dbReference type="InterPro" id="IPR004610">
    <property type="entry name" value="RecJ"/>
</dbReference>
<dbReference type="InterPro" id="IPR001667">
    <property type="entry name" value="DDH_dom"/>
</dbReference>
<keyword evidence="3" id="KW-0540">Nuclease</keyword>
<evidence type="ECO:0000259" key="7">
    <source>
        <dbReference type="Pfam" id="PF01368"/>
    </source>
</evidence>
<dbReference type="GO" id="GO:0003676">
    <property type="term" value="F:nucleic acid binding"/>
    <property type="evidence" value="ECO:0007669"/>
    <property type="project" value="InterPro"/>
</dbReference>
<dbReference type="InterPro" id="IPR051673">
    <property type="entry name" value="SSDNA_exonuclease_RecJ"/>
</dbReference>
<evidence type="ECO:0000256" key="6">
    <source>
        <dbReference type="SAM" id="Coils"/>
    </source>
</evidence>
<dbReference type="NCBIfam" id="TIGR00644">
    <property type="entry name" value="recJ"/>
    <property type="match status" value="1"/>
</dbReference>
<evidence type="ECO:0000256" key="5">
    <source>
        <dbReference type="ARBA" id="ARBA00022839"/>
    </source>
</evidence>
<dbReference type="InterPro" id="IPR003156">
    <property type="entry name" value="DHHA1_dom"/>
</dbReference>
<dbReference type="GO" id="GO:0006281">
    <property type="term" value="P:DNA repair"/>
    <property type="evidence" value="ECO:0007669"/>
    <property type="project" value="InterPro"/>
</dbReference>
<feature type="domain" description="DHHA1" evidence="8">
    <location>
        <begin position="356"/>
        <end position="446"/>
    </location>
</feature>
<comment type="caution">
    <text evidence="10">The sequence shown here is derived from an EMBL/GenBank/DDBJ whole genome shotgun (WGS) entry which is preliminary data.</text>
</comment>
<reference evidence="10 11" key="1">
    <citation type="submission" date="2016-01" db="EMBL/GenBank/DDBJ databases">
        <title>High potential of lignocellulose degradation of a new Verrucomicrobia species.</title>
        <authorList>
            <person name="Wang Y."/>
            <person name="Shi Y."/>
            <person name="Qiu Z."/>
            <person name="Liu S."/>
            <person name="Yang H."/>
        </authorList>
    </citation>
    <scope>NUCLEOTIDE SEQUENCE [LARGE SCALE GENOMIC DNA]</scope>
    <source>
        <strain evidence="10 11">TSB47</strain>
    </source>
</reference>
<gene>
    <name evidence="10" type="ORF">AW736_08940</name>
</gene>
<evidence type="ECO:0000256" key="3">
    <source>
        <dbReference type="ARBA" id="ARBA00022722"/>
    </source>
</evidence>
<dbReference type="PANTHER" id="PTHR30255:SF2">
    <property type="entry name" value="SINGLE-STRANDED-DNA-SPECIFIC EXONUCLEASE RECJ"/>
    <property type="match status" value="1"/>
</dbReference>
<dbReference type="Pfam" id="PF17768">
    <property type="entry name" value="RecJ_OB"/>
    <property type="match status" value="1"/>
</dbReference>
<feature type="domain" description="RecJ OB" evidence="9">
    <location>
        <begin position="466"/>
        <end position="566"/>
    </location>
</feature>
<feature type="coiled-coil region" evidence="6">
    <location>
        <begin position="318"/>
        <end position="345"/>
    </location>
</feature>
<evidence type="ECO:0000313" key="10">
    <source>
        <dbReference type="EMBL" id="OAM88986.1"/>
    </source>
</evidence>
<feature type="domain" description="DDH" evidence="7">
    <location>
        <begin position="78"/>
        <end position="236"/>
    </location>
</feature>
<name>A0A178IIN8_9BACT</name>
<dbReference type="InterPro" id="IPR041122">
    <property type="entry name" value="RecJ_OB"/>
</dbReference>
<evidence type="ECO:0000259" key="9">
    <source>
        <dbReference type="Pfam" id="PF17768"/>
    </source>
</evidence>
<evidence type="ECO:0000256" key="1">
    <source>
        <dbReference type="ARBA" id="ARBA00005915"/>
    </source>
</evidence>
<keyword evidence="4" id="KW-0378">Hydrolase</keyword>
<keyword evidence="6" id="KW-0175">Coiled coil</keyword>
<comment type="similarity">
    <text evidence="1">Belongs to the RecJ family.</text>
</comment>
<dbReference type="STRING" id="1184151.AW736_08940"/>
<dbReference type="GO" id="GO:0008409">
    <property type="term" value="F:5'-3' exonuclease activity"/>
    <property type="evidence" value="ECO:0007669"/>
    <property type="project" value="InterPro"/>
</dbReference>
<dbReference type="RefSeq" id="WP_068769968.1">
    <property type="nucleotide sequence ID" value="NZ_CP109796.1"/>
</dbReference>
<evidence type="ECO:0000313" key="11">
    <source>
        <dbReference type="Proteomes" id="UP000078486"/>
    </source>
</evidence>
<proteinExistence type="inferred from homology"/>
<dbReference type="Proteomes" id="UP000078486">
    <property type="component" value="Unassembled WGS sequence"/>
</dbReference>
<accession>A0A178IIN8</accession>
<dbReference type="Gene3D" id="3.90.1640.30">
    <property type="match status" value="1"/>
</dbReference>
<keyword evidence="5 10" id="KW-0269">Exonuclease</keyword>
<dbReference type="PANTHER" id="PTHR30255">
    <property type="entry name" value="SINGLE-STRANDED-DNA-SPECIFIC EXONUCLEASE RECJ"/>
    <property type="match status" value="1"/>
</dbReference>
<dbReference type="SUPFAM" id="SSF64182">
    <property type="entry name" value="DHH phosphoesterases"/>
    <property type="match status" value="1"/>
</dbReference>
<dbReference type="OrthoDB" id="9809852at2"/>
<dbReference type="InterPro" id="IPR038763">
    <property type="entry name" value="DHH_sf"/>
</dbReference>
<sequence length="571" mass="62979">MRWIYQPFPPGEVDALSRGASVSPVLAELLLRAGLADAARAAKFLHPALSELSDPFLVHNVVAAADRLRAAIAGREDIVVLGDYDVDGVSSTALLVSILRRFGLHPRFIVPRRMEDGYGLSRSAIDRALEQGKPSLFVALDCGTNSHDEIGYLRAQGIDVIVVDHHRSKEEVVGQAILINPHVHNNGDDGAWRDLCTVGLVFKLAHGLLKQLRAENHPTAFEIKLRDSLDLVALGTVADLVPLHGENRILARQGLRILQTTRRPGLQALMQVAGVRPENEIMPVDVSFRLGPRINASGRLDDASLSVELMLSDDADFCNETAQRLNELNRERQDIERQITEEAERLVEGKYAADPGIVLYGESWHPGVVGIVAGRVSRKYNRPCIVLGNEGEQAKGSGRSVDGVSLVEVLGTCCEHLLSWGGHPMAIGVSLAQCHIDDFRARFVESIRNHTGGGLNGPTLDIATWITPREIGERLMGDICALHPFGQGNSEPVFGIRRVTLQQRPDIFRGQHFRFNFDDGTGRRLFGVAWKMADNIPPVGVPIDMAVEIAWNYYNDRKLLQLELIDWRESE</sequence>
<organism evidence="10 11">
    <name type="scientific">Termitidicoccus mucosus</name>
    <dbReference type="NCBI Taxonomy" id="1184151"/>
    <lineage>
        <taxon>Bacteria</taxon>
        <taxon>Pseudomonadati</taxon>
        <taxon>Verrucomicrobiota</taxon>
        <taxon>Opitutia</taxon>
        <taxon>Opitutales</taxon>
        <taxon>Opitutaceae</taxon>
        <taxon>Termitidicoccus</taxon>
    </lineage>
</organism>
<dbReference type="Pfam" id="PF01368">
    <property type="entry name" value="DHH"/>
    <property type="match status" value="1"/>
</dbReference>
<keyword evidence="11" id="KW-1185">Reference proteome</keyword>
<evidence type="ECO:0000259" key="8">
    <source>
        <dbReference type="Pfam" id="PF02272"/>
    </source>
</evidence>
<dbReference type="Pfam" id="PF02272">
    <property type="entry name" value="DHHA1"/>
    <property type="match status" value="1"/>
</dbReference>
<evidence type="ECO:0000256" key="4">
    <source>
        <dbReference type="ARBA" id="ARBA00022801"/>
    </source>
</evidence>
<dbReference type="GO" id="GO:0006310">
    <property type="term" value="P:DNA recombination"/>
    <property type="evidence" value="ECO:0007669"/>
    <property type="project" value="InterPro"/>
</dbReference>
<dbReference type="AlphaFoldDB" id="A0A178IIN8"/>
<protein>
    <recommendedName>
        <fullName evidence="2">Single-stranded-DNA-specific exonuclease RecJ</fullName>
    </recommendedName>
</protein>
<evidence type="ECO:0000256" key="2">
    <source>
        <dbReference type="ARBA" id="ARBA00019841"/>
    </source>
</evidence>
<dbReference type="Gene3D" id="3.10.310.30">
    <property type="match status" value="1"/>
</dbReference>
<dbReference type="EMBL" id="LRRQ01000112">
    <property type="protein sequence ID" value="OAM88986.1"/>
    <property type="molecule type" value="Genomic_DNA"/>
</dbReference>